<name>A0A0L6UCZ2_9BASI</name>
<dbReference type="Proteomes" id="UP000037035">
    <property type="component" value="Unassembled WGS sequence"/>
</dbReference>
<accession>A0A0L6UCZ2</accession>
<evidence type="ECO:0000313" key="3">
    <source>
        <dbReference type="Proteomes" id="UP000037035"/>
    </source>
</evidence>
<sequence length="182" mass="20737">MCHLRRFSESCLLARFVGAPSHHHELISGPTTIPDYQPLWTPRHSGGHRSSSTRSSLEEKEEEHETCLAAHDDGMGVSLETAGGRSQRMNRFRRRPGDHHQLRCSHRRSSTRLKILIKRLSRTFVRPAHSESELSIPVHSAHHPGPSRLDSEALVFGDENQEKIEQRAADFYKTFFPSLTVE</sequence>
<dbReference type="OrthoDB" id="2502260at2759"/>
<dbReference type="EMBL" id="LAVV01012694">
    <property type="protein sequence ID" value="KNZ46424.1"/>
    <property type="molecule type" value="Genomic_DNA"/>
</dbReference>
<proteinExistence type="predicted"/>
<dbReference type="AlphaFoldDB" id="A0A0L6UCZ2"/>
<reference evidence="2 3" key="1">
    <citation type="submission" date="2015-08" db="EMBL/GenBank/DDBJ databases">
        <title>Next Generation Sequencing and Analysis of the Genome of Puccinia sorghi L Schw, the Causal Agent of Maize Common Rust.</title>
        <authorList>
            <person name="Rochi L."/>
            <person name="Burguener G."/>
            <person name="Darino M."/>
            <person name="Turjanski A."/>
            <person name="Kreff E."/>
            <person name="Dieguez M.J."/>
            <person name="Sacco F."/>
        </authorList>
    </citation>
    <scope>NUCLEOTIDE SEQUENCE [LARGE SCALE GENOMIC DNA]</scope>
    <source>
        <strain evidence="2 3">RO10H11247</strain>
    </source>
</reference>
<feature type="region of interest" description="Disordered" evidence="1">
    <location>
        <begin position="128"/>
        <end position="150"/>
    </location>
</feature>
<protein>
    <submittedName>
        <fullName evidence="2">Uncharacterized protein</fullName>
    </submittedName>
</protein>
<comment type="caution">
    <text evidence="2">The sequence shown here is derived from an EMBL/GenBank/DDBJ whole genome shotgun (WGS) entry which is preliminary data.</text>
</comment>
<keyword evidence="3" id="KW-1185">Reference proteome</keyword>
<gene>
    <name evidence="2" type="ORF">VP01_727g2</name>
</gene>
<evidence type="ECO:0000313" key="2">
    <source>
        <dbReference type="EMBL" id="KNZ46424.1"/>
    </source>
</evidence>
<organism evidence="2 3">
    <name type="scientific">Puccinia sorghi</name>
    <dbReference type="NCBI Taxonomy" id="27349"/>
    <lineage>
        <taxon>Eukaryota</taxon>
        <taxon>Fungi</taxon>
        <taxon>Dikarya</taxon>
        <taxon>Basidiomycota</taxon>
        <taxon>Pucciniomycotina</taxon>
        <taxon>Pucciniomycetes</taxon>
        <taxon>Pucciniales</taxon>
        <taxon>Pucciniaceae</taxon>
        <taxon>Puccinia</taxon>
    </lineage>
</organism>
<dbReference type="VEuPathDB" id="FungiDB:VP01_727g2"/>
<evidence type="ECO:0000256" key="1">
    <source>
        <dbReference type="SAM" id="MobiDB-lite"/>
    </source>
</evidence>
<feature type="region of interest" description="Disordered" evidence="1">
    <location>
        <begin position="37"/>
        <end position="63"/>
    </location>
</feature>